<sequence length="72" mass="8009">MVRTIAASGALVEIVRKRLEVGQDYRSDNGDIHGVIIKMWPVESGSEALVRTQSTGEVVRVFIAGEKRLEKR</sequence>
<reference evidence="1 2" key="1">
    <citation type="submission" date="2020-08" db="EMBL/GenBank/DDBJ databases">
        <title>Genomic Encyclopedia of Type Strains, Phase IV (KMG-IV): sequencing the most valuable type-strain genomes for metagenomic binning, comparative biology and taxonomic classification.</title>
        <authorList>
            <person name="Goeker M."/>
        </authorList>
    </citation>
    <scope>NUCLEOTIDE SEQUENCE [LARGE SCALE GENOMIC DNA]</scope>
    <source>
        <strain evidence="1 2">DSM 5686</strain>
    </source>
</reference>
<dbReference type="GeneID" id="96602842"/>
<evidence type="ECO:0000313" key="1">
    <source>
        <dbReference type="EMBL" id="MBA9061724.1"/>
    </source>
</evidence>
<dbReference type="Proteomes" id="UP000565455">
    <property type="component" value="Unassembled WGS sequence"/>
</dbReference>
<organism evidence="1 2">
    <name type="scientific">Methylobacterium fujisawaense</name>
    <dbReference type="NCBI Taxonomy" id="107400"/>
    <lineage>
        <taxon>Bacteria</taxon>
        <taxon>Pseudomonadati</taxon>
        <taxon>Pseudomonadota</taxon>
        <taxon>Alphaproteobacteria</taxon>
        <taxon>Hyphomicrobiales</taxon>
        <taxon>Methylobacteriaceae</taxon>
        <taxon>Methylobacterium</taxon>
    </lineage>
</organism>
<protein>
    <submittedName>
        <fullName evidence="1">Uncharacterized protein</fullName>
    </submittedName>
</protein>
<name>A0ABR6D6K6_9HYPH</name>
<dbReference type="EMBL" id="JACJIM010000002">
    <property type="protein sequence ID" value="MBA9061724.1"/>
    <property type="molecule type" value="Genomic_DNA"/>
</dbReference>
<gene>
    <name evidence="1" type="ORF">GGQ91_001101</name>
</gene>
<dbReference type="RefSeq" id="WP_182591545.1">
    <property type="nucleotide sequence ID" value="NZ_JACJIM010000002.1"/>
</dbReference>
<proteinExistence type="predicted"/>
<evidence type="ECO:0000313" key="2">
    <source>
        <dbReference type="Proteomes" id="UP000565455"/>
    </source>
</evidence>
<accession>A0ABR6D6K6</accession>
<comment type="caution">
    <text evidence="1">The sequence shown here is derived from an EMBL/GenBank/DDBJ whole genome shotgun (WGS) entry which is preliminary data.</text>
</comment>
<keyword evidence="2" id="KW-1185">Reference proteome</keyword>